<dbReference type="OrthoDB" id="9795565at2"/>
<sequence>MELRLKNITSYQKDTVTTINLSKKINILYGHNGSGKSTISNFFYNTAHADFQDCECSSLENFRPVVYNSKFIEDNFYNTKEQKGVFTLSKANADIEKEIAEKEILKESLTNQYREKINSAKNLTEEKNKEELKIQDSIWTKTESTRLSDLKLLMRGSLGSKRDFFTQTAKIPRLPNINLSLLAKEYSELLKHKNNELLLITPFLNYTFSADDIHVLVTPIIDSSNSYLSEAIKKIQNLDWVKRGKELYLNGTTCPFCQENTITPIFHKAIESIFDESYEQKVRQISSIKSAYEAATKNIYSRLQQEISACEIIPFEEKEKSTAHLKILEAEANKNLALISEKIKNPSSVVTLQWDNSTASKLQESITEYNKKINEINIKVRTFKTSENSIRGRIWGGIRDLCNPEFETLSELEKSHNENYKKIKLETDEITKQGKKNNEEIKALRDQVSNIDLTIDSINLRLKNLGIHGFNITKHNESEDKYIISRTDKPENENVYRSLSEGEKTLITFLYFLECCKGKLNKDDVDMRDTFIIIDDPISSLSQNYIYDIASIIHFEIIKSDSAKKILLLTHNLYFFHELIKLAPKSKEDKTFKRDYYLGRVTKNQYSIISDIEKNSIQNEYQSLWQILKDAKAGKVNRIIIPNIMRNILEYYFAFVHRTDALQSELIKLANDDGNNDFRAFYRYINRGSHSDAVNITDMGDIAPEKYMEQLRIIFTMTGDEKHYIKMMDEEEEEVATA</sequence>
<dbReference type="RefSeq" id="WP_034496765.1">
    <property type="nucleotide sequence ID" value="NZ_JMPI01000036.1"/>
</dbReference>
<proteinExistence type="predicted"/>
<evidence type="ECO:0000256" key="1">
    <source>
        <dbReference type="SAM" id="Coils"/>
    </source>
</evidence>
<gene>
    <name evidence="3" type="ORF">GBAG_2682</name>
</gene>
<accession>A0A085GA26</accession>
<comment type="caution">
    <text evidence="3">The sequence shown here is derived from an EMBL/GenBank/DDBJ whole genome shotgun (WGS) entry which is preliminary data.</text>
</comment>
<dbReference type="Gene3D" id="3.40.50.300">
    <property type="entry name" value="P-loop containing nucleotide triphosphate hydrolases"/>
    <property type="match status" value="2"/>
</dbReference>
<protein>
    <submittedName>
        <fullName evidence="3">DNA repair ATPase</fullName>
    </submittedName>
</protein>
<evidence type="ECO:0000259" key="2">
    <source>
        <dbReference type="Pfam" id="PF13166"/>
    </source>
</evidence>
<dbReference type="eggNOG" id="COG4694">
    <property type="taxonomic scope" value="Bacteria"/>
</dbReference>
<dbReference type="SUPFAM" id="SSF52540">
    <property type="entry name" value="P-loop containing nucleoside triphosphate hydrolases"/>
    <property type="match status" value="1"/>
</dbReference>
<dbReference type="InterPro" id="IPR027417">
    <property type="entry name" value="P-loop_NTPase"/>
</dbReference>
<dbReference type="EMBL" id="JMPI01000036">
    <property type="protein sequence ID" value="KFC80571.1"/>
    <property type="molecule type" value="Genomic_DNA"/>
</dbReference>
<keyword evidence="1" id="KW-0175">Coiled coil</keyword>
<organism evidence="3 4">
    <name type="scientific">Buttiauxella agrestis ATCC 33320</name>
    <dbReference type="NCBI Taxonomy" id="1006004"/>
    <lineage>
        <taxon>Bacteria</taxon>
        <taxon>Pseudomonadati</taxon>
        <taxon>Pseudomonadota</taxon>
        <taxon>Gammaproteobacteria</taxon>
        <taxon>Enterobacterales</taxon>
        <taxon>Enterobacteriaceae</taxon>
        <taxon>Buttiauxella</taxon>
    </lineage>
</organism>
<dbReference type="InterPro" id="IPR026866">
    <property type="entry name" value="CR006_AAA"/>
</dbReference>
<evidence type="ECO:0000313" key="4">
    <source>
        <dbReference type="Proteomes" id="UP000028653"/>
    </source>
</evidence>
<feature type="coiled-coil region" evidence="1">
    <location>
        <begin position="88"/>
        <end position="133"/>
    </location>
</feature>
<feature type="domain" description="Protein CR006 P-loop" evidence="2">
    <location>
        <begin position="14"/>
        <end position="715"/>
    </location>
</feature>
<reference evidence="3 4" key="1">
    <citation type="submission" date="2014-05" db="EMBL/GenBank/DDBJ databases">
        <title>ATOL: Assembling a taxonomically balanced genome-scale reconstruction of the evolutionary history of the Enterobacteriaceae.</title>
        <authorList>
            <person name="Plunkett G.III."/>
            <person name="Neeno-Eckwall E.C."/>
            <person name="Glasner J.D."/>
            <person name="Perna N.T."/>
        </authorList>
    </citation>
    <scope>NUCLEOTIDE SEQUENCE [LARGE SCALE GENOMIC DNA]</scope>
    <source>
        <strain evidence="3 4">ATCC 33320</strain>
    </source>
</reference>
<name>A0A085GA26_9ENTR</name>
<evidence type="ECO:0000313" key="3">
    <source>
        <dbReference type="EMBL" id="KFC80571.1"/>
    </source>
</evidence>
<dbReference type="Proteomes" id="UP000028653">
    <property type="component" value="Unassembled WGS sequence"/>
</dbReference>
<dbReference type="Pfam" id="PF13166">
    <property type="entry name" value="AAA_13"/>
    <property type="match status" value="1"/>
</dbReference>
<dbReference type="AlphaFoldDB" id="A0A085GA26"/>
<keyword evidence="4" id="KW-1185">Reference proteome</keyword>